<gene>
    <name evidence="2" type="ORF">CPOL0286_LOCUS9876</name>
</gene>
<accession>A0A7S4ICL2</accession>
<organism evidence="2">
    <name type="scientific">Prymnesium polylepis</name>
    <dbReference type="NCBI Taxonomy" id="72548"/>
    <lineage>
        <taxon>Eukaryota</taxon>
        <taxon>Haptista</taxon>
        <taxon>Haptophyta</taxon>
        <taxon>Prymnesiophyceae</taxon>
        <taxon>Prymnesiales</taxon>
        <taxon>Prymnesiaceae</taxon>
        <taxon>Prymnesium</taxon>
    </lineage>
</organism>
<name>A0A7S4ICL2_9EUKA</name>
<evidence type="ECO:0000313" key="2">
    <source>
        <dbReference type="EMBL" id="CAE2225345.1"/>
    </source>
</evidence>
<feature type="region of interest" description="Disordered" evidence="1">
    <location>
        <begin position="1"/>
        <end position="44"/>
    </location>
</feature>
<proteinExistence type="predicted"/>
<sequence length="461" mass="50839">MRRSGIRDPRDLTVGKIARSQAGRPAMESSGKPTAYDLLPPRLNRDTKSHADGVDLNDWFKSLCPAGDPAAEQLAGIFAQLPPQVQASLSDQVASKMGVVGIIARGDGQSTQTMTNEKGLHPEAFKRTIPAGGGFHETGHFAFAGNEGFHDAKYARSKQKLNKEKVPKHIPNFENSSYMHATTHITEDLLGTLSYFLLDVEKPAPELLLDDHEAYLDQISSMGGVAAFESMRLVGIPMRQLILAARGARGERFKQLEAYMFHMNRALAHKPVEVRILLQSLIAQSATHPKIAQTVTETAFFDWLGTGQFQMADRAMEALNKVQNDRMSKFGAFEGAIEFTPHLKGLLHVMHALDAADNGEPSSSDPLRESMMNAADVIRADLKERLGTDLTIDDPTNKLYYTGGAPNARTGPPISHRPWEHLWRVAEGLALGVGRGGKPEKWSVYVDRFLEHHLWTSAYLD</sequence>
<dbReference type="EMBL" id="HBKO01021860">
    <property type="protein sequence ID" value="CAE2225345.1"/>
    <property type="molecule type" value="Transcribed_RNA"/>
</dbReference>
<feature type="compositionally biased region" description="Basic and acidic residues" evidence="1">
    <location>
        <begin position="1"/>
        <end position="13"/>
    </location>
</feature>
<dbReference type="AlphaFoldDB" id="A0A7S4ICL2"/>
<evidence type="ECO:0000256" key="1">
    <source>
        <dbReference type="SAM" id="MobiDB-lite"/>
    </source>
</evidence>
<protein>
    <submittedName>
        <fullName evidence="2">Uncharacterized protein</fullName>
    </submittedName>
</protein>
<reference evidence="2" key="1">
    <citation type="submission" date="2021-01" db="EMBL/GenBank/DDBJ databases">
        <authorList>
            <person name="Corre E."/>
            <person name="Pelletier E."/>
            <person name="Niang G."/>
            <person name="Scheremetjew M."/>
            <person name="Finn R."/>
            <person name="Kale V."/>
            <person name="Holt S."/>
            <person name="Cochrane G."/>
            <person name="Meng A."/>
            <person name="Brown T."/>
            <person name="Cohen L."/>
        </authorList>
    </citation>
    <scope>NUCLEOTIDE SEQUENCE</scope>
    <source>
        <strain evidence="2">UIO037</strain>
    </source>
</reference>